<sequence length="973" mass="109356">MDNPYLAHLPPSQRGAGSSKANMDTSKEPLIGFLPRKVTYVLALAESTQPHSAQYKKILASREKLPVYSQMDDFFKMFNENQIIVMVDETGSGKTTQYVLQISFLSDQNSLLLKEYLNLSRTQIYRIQTLATDILMGLLKDHAKRRSDLKIIIMSATLDALKFQKYFGLTAGTPAPLFKVEAAIRTVFMIHRAEEPSDILLFLTGEEEIEDACRKIKLEADDLVNQDSDSVGPLVCIPLYSSLPPQQQQCIFDPAPTPRTPDSPPSRKVVSTNIAETSLAIDRIVYVVDPSFSKQKVYNPRIRVESLLVSPISKASAQQRAGRAGSVFMRKIQAPIDWLQDLVRFDYVDAPADAAKAVVDKTRSENIATDILFNTDLLAIICQDLWDTVKTDGCPVSPNGDRVHPLVSLALTCKALSSLALDTLWGDTQTYGFQPVLSIFPSASSGNLQVLPEDIPDQTWARFRQYANRVRSITFDPTSCARFSSTIFLRLAEYQGPIFPKLQCLRSDVSFVASPSILFFLPTKTLNEIQLTFSRWTDLTTSSACIRAIKWQVPALQTLHVCCPEFDNGRHHATTFTGLCSIANLAGFKNLRSLTIKSHLVDYDTIVQLSAFANLEDLCVKTTSNVPSDNRQTQDGFPSLKSLHISAKVSEMPRILRLVRQGTLETLTFIDTSNEAFHTNSEFMMDFHRELVARFPLRNLSLTYWAAQLDKALWASSRVVFKPLYELPRLRSIHFVGELAMDDETIKTSLAPSWPHIESISIPQLSRDTPSYVVLSVLAKCCPRLVSLTMPIGFPDDGVLSAVEVLSHRLQILKSVDMTAKKPVLIARFLDRIFPFLVRVEGGSGWNEVDSILRDREHLGFGKESDTQDKLDERLAQHTRLVYKLQELDTASSGDSDERTRLRKGRKQRMRLLTRQYFDVAHNWMKFFRSRVLFDDTWQRVKLVGLGFGVSDLAGLMERGGGDGEGDWIELDT</sequence>
<reference evidence="10" key="1">
    <citation type="journal article" date="2017" name="Nat. Ecol. Evol.">
        <title>Genome expansion and lineage-specific genetic innovations in the forest pathogenic fungi Armillaria.</title>
        <authorList>
            <person name="Sipos G."/>
            <person name="Prasanna A.N."/>
            <person name="Walter M.C."/>
            <person name="O'Connor E."/>
            <person name="Balint B."/>
            <person name="Krizsan K."/>
            <person name="Kiss B."/>
            <person name="Hess J."/>
            <person name="Varga T."/>
            <person name="Slot J."/>
            <person name="Riley R."/>
            <person name="Boka B."/>
            <person name="Rigling D."/>
            <person name="Barry K."/>
            <person name="Lee J."/>
            <person name="Mihaltcheva S."/>
            <person name="LaButti K."/>
            <person name="Lipzen A."/>
            <person name="Waldron R."/>
            <person name="Moloney N.M."/>
            <person name="Sperisen C."/>
            <person name="Kredics L."/>
            <person name="Vagvoelgyi C."/>
            <person name="Patrignani A."/>
            <person name="Fitzpatrick D."/>
            <person name="Nagy I."/>
            <person name="Doyle S."/>
            <person name="Anderson J.B."/>
            <person name="Grigoriev I.V."/>
            <person name="Gueldener U."/>
            <person name="Muensterkoetter M."/>
            <person name="Nagy L.G."/>
        </authorList>
    </citation>
    <scope>NUCLEOTIDE SEQUENCE [LARGE SCALE GENOMIC DNA]</scope>
    <source>
        <strain evidence="10">C18/9</strain>
    </source>
</reference>
<dbReference type="Gene3D" id="3.80.10.10">
    <property type="entry name" value="Ribonuclease Inhibitor"/>
    <property type="match status" value="1"/>
</dbReference>
<accession>A0A284RDG8</accession>
<dbReference type="Proteomes" id="UP000219338">
    <property type="component" value="Unassembled WGS sequence"/>
</dbReference>
<keyword evidence="4" id="KW-0547">Nucleotide-binding</keyword>
<keyword evidence="4" id="KW-0067">ATP-binding</keyword>
<dbReference type="InterPro" id="IPR001650">
    <property type="entry name" value="Helicase_C-like"/>
</dbReference>
<dbReference type="Gene3D" id="3.40.50.300">
    <property type="entry name" value="P-loop containing nucleotide triphosphate hydrolases"/>
    <property type="match status" value="3"/>
</dbReference>
<dbReference type="OrthoDB" id="2631350at2759"/>
<dbReference type="GO" id="GO:0003724">
    <property type="term" value="F:RNA helicase activity"/>
    <property type="evidence" value="ECO:0007669"/>
    <property type="project" value="UniProtKB-EC"/>
</dbReference>
<gene>
    <name evidence="9" type="ORF">ARMOST_10151</name>
</gene>
<evidence type="ECO:0000256" key="3">
    <source>
        <dbReference type="ARBA" id="ARBA00022801"/>
    </source>
</evidence>
<keyword evidence="5" id="KW-0508">mRNA splicing</keyword>
<dbReference type="CDD" id="cd18791">
    <property type="entry name" value="SF2_C_RHA"/>
    <property type="match status" value="1"/>
</dbReference>
<evidence type="ECO:0000256" key="6">
    <source>
        <dbReference type="ARBA" id="ARBA00047984"/>
    </source>
</evidence>
<comment type="catalytic activity">
    <reaction evidence="6">
        <text>ATP + H2O = ADP + phosphate + H(+)</text>
        <dbReference type="Rhea" id="RHEA:13065"/>
        <dbReference type="ChEBI" id="CHEBI:15377"/>
        <dbReference type="ChEBI" id="CHEBI:15378"/>
        <dbReference type="ChEBI" id="CHEBI:30616"/>
        <dbReference type="ChEBI" id="CHEBI:43474"/>
        <dbReference type="ChEBI" id="CHEBI:456216"/>
        <dbReference type="EC" id="3.6.4.13"/>
    </reaction>
</comment>
<evidence type="ECO:0000256" key="1">
    <source>
        <dbReference type="ARBA" id="ARBA00012552"/>
    </source>
</evidence>
<dbReference type="InterPro" id="IPR027417">
    <property type="entry name" value="P-loop_NTPase"/>
</dbReference>
<dbReference type="STRING" id="47428.A0A284RDG8"/>
<feature type="domain" description="Helicase C-terminal" evidence="8">
    <location>
        <begin position="183"/>
        <end position="366"/>
    </location>
</feature>
<evidence type="ECO:0000259" key="8">
    <source>
        <dbReference type="PROSITE" id="PS51194"/>
    </source>
</evidence>
<dbReference type="GO" id="GO:0003723">
    <property type="term" value="F:RNA binding"/>
    <property type="evidence" value="ECO:0007669"/>
    <property type="project" value="TreeGrafter"/>
</dbReference>
<name>A0A284RDG8_ARMOS</name>
<dbReference type="GO" id="GO:0008380">
    <property type="term" value="P:RNA splicing"/>
    <property type="evidence" value="ECO:0007669"/>
    <property type="project" value="UniProtKB-KW"/>
</dbReference>
<dbReference type="PANTHER" id="PTHR18934">
    <property type="entry name" value="ATP-DEPENDENT RNA HELICASE"/>
    <property type="match status" value="1"/>
</dbReference>
<proteinExistence type="predicted"/>
<keyword evidence="2" id="KW-0507">mRNA processing</keyword>
<organism evidence="9 10">
    <name type="scientific">Armillaria ostoyae</name>
    <name type="common">Armillaria root rot fungus</name>
    <dbReference type="NCBI Taxonomy" id="47428"/>
    <lineage>
        <taxon>Eukaryota</taxon>
        <taxon>Fungi</taxon>
        <taxon>Dikarya</taxon>
        <taxon>Basidiomycota</taxon>
        <taxon>Agaricomycotina</taxon>
        <taxon>Agaricomycetes</taxon>
        <taxon>Agaricomycetidae</taxon>
        <taxon>Agaricales</taxon>
        <taxon>Marasmiineae</taxon>
        <taxon>Physalacriaceae</taxon>
        <taxon>Armillaria</taxon>
    </lineage>
</organism>
<evidence type="ECO:0000256" key="2">
    <source>
        <dbReference type="ARBA" id="ARBA00022664"/>
    </source>
</evidence>
<dbReference type="GO" id="GO:0005681">
    <property type="term" value="C:spliceosomal complex"/>
    <property type="evidence" value="ECO:0007669"/>
    <property type="project" value="TreeGrafter"/>
</dbReference>
<dbReference type="GO" id="GO:0006397">
    <property type="term" value="P:mRNA processing"/>
    <property type="evidence" value="ECO:0007669"/>
    <property type="project" value="UniProtKB-KW"/>
</dbReference>
<keyword evidence="10" id="KW-1185">Reference proteome</keyword>
<protein>
    <recommendedName>
        <fullName evidence="1">RNA helicase</fullName>
        <ecNumber evidence="1">3.6.4.13</ecNumber>
    </recommendedName>
</protein>
<dbReference type="AlphaFoldDB" id="A0A284RDG8"/>
<evidence type="ECO:0000256" key="5">
    <source>
        <dbReference type="ARBA" id="ARBA00023187"/>
    </source>
</evidence>
<evidence type="ECO:0000256" key="4">
    <source>
        <dbReference type="ARBA" id="ARBA00022806"/>
    </source>
</evidence>
<dbReference type="InterPro" id="IPR032675">
    <property type="entry name" value="LRR_dom_sf"/>
</dbReference>
<feature type="region of interest" description="Disordered" evidence="7">
    <location>
        <begin position="1"/>
        <end position="23"/>
    </location>
</feature>
<dbReference type="SUPFAM" id="SSF52540">
    <property type="entry name" value="P-loop containing nucleoside triphosphate hydrolases"/>
    <property type="match status" value="1"/>
</dbReference>
<dbReference type="GO" id="GO:0016787">
    <property type="term" value="F:hydrolase activity"/>
    <property type="evidence" value="ECO:0007669"/>
    <property type="project" value="UniProtKB-KW"/>
</dbReference>
<keyword evidence="3" id="KW-0378">Hydrolase</keyword>
<evidence type="ECO:0000256" key="7">
    <source>
        <dbReference type="SAM" id="MobiDB-lite"/>
    </source>
</evidence>
<dbReference type="EC" id="3.6.4.13" evidence="1"/>
<dbReference type="PANTHER" id="PTHR18934:SF109">
    <property type="entry name" value="ATP-DEPENDENT RNA HELICASE DHX15 HOMOLOG"/>
    <property type="match status" value="1"/>
</dbReference>
<evidence type="ECO:0000313" key="9">
    <source>
        <dbReference type="EMBL" id="SJL06809.1"/>
    </source>
</evidence>
<keyword evidence="4" id="KW-0347">Helicase</keyword>
<evidence type="ECO:0000313" key="10">
    <source>
        <dbReference type="Proteomes" id="UP000219338"/>
    </source>
</evidence>
<dbReference type="SMART" id="SM00490">
    <property type="entry name" value="HELICc"/>
    <property type="match status" value="1"/>
</dbReference>
<dbReference type="PROSITE" id="PS51194">
    <property type="entry name" value="HELICASE_CTER"/>
    <property type="match status" value="1"/>
</dbReference>
<dbReference type="EMBL" id="FUEG01000007">
    <property type="protein sequence ID" value="SJL06809.1"/>
    <property type="molecule type" value="Genomic_DNA"/>
</dbReference>